<keyword evidence="7 11" id="KW-0328">Glycosyltransferase</keyword>
<dbReference type="NCBIfam" id="TIGR03160">
    <property type="entry name" value="cobT_DBIPRT"/>
    <property type="match status" value="1"/>
</dbReference>
<dbReference type="GO" id="GO:0009236">
    <property type="term" value="P:cobalamin biosynthetic process"/>
    <property type="evidence" value="ECO:0007669"/>
    <property type="project" value="UniProtKB-UniRule"/>
</dbReference>
<dbReference type="RefSeq" id="WP_115150775.1">
    <property type="nucleotide sequence ID" value="NZ_UGPP01000001.1"/>
</dbReference>
<evidence type="ECO:0000256" key="6">
    <source>
        <dbReference type="ARBA" id="ARBA00022573"/>
    </source>
</evidence>
<dbReference type="GO" id="GO:0008939">
    <property type="term" value="F:nicotinate-nucleotide-dimethylbenzimidazole phosphoribosyltransferase activity"/>
    <property type="evidence" value="ECO:0007669"/>
    <property type="project" value="UniProtKB-UniRule"/>
</dbReference>
<dbReference type="InterPro" id="IPR003200">
    <property type="entry name" value="Nict_dMeBzImd_PRibTrfase"/>
</dbReference>
<evidence type="ECO:0000256" key="4">
    <source>
        <dbReference type="ARBA" id="ARBA00011991"/>
    </source>
</evidence>
<dbReference type="STRING" id="1122216.GCA_000423385_00045"/>
<dbReference type="CDD" id="cd02439">
    <property type="entry name" value="DMB-PRT_CobT"/>
    <property type="match status" value="1"/>
</dbReference>
<dbReference type="PANTHER" id="PTHR43463">
    <property type="entry name" value="NICOTINATE-NUCLEOTIDE--DIMETHYLBENZIMIDAZOLE PHOSPHORIBOSYLTRANSFERASE"/>
    <property type="match status" value="1"/>
</dbReference>
<evidence type="ECO:0000256" key="3">
    <source>
        <dbReference type="ARBA" id="ARBA00007110"/>
    </source>
</evidence>
<dbReference type="InterPro" id="IPR036087">
    <property type="entry name" value="Nict_dMeBzImd_PRibTrfase_sf"/>
</dbReference>
<evidence type="ECO:0000313" key="12">
    <source>
        <dbReference type="Proteomes" id="UP000255234"/>
    </source>
</evidence>
<reference evidence="11 12" key="1">
    <citation type="submission" date="2018-06" db="EMBL/GenBank/DDBJ databases">
        <authorList>
            <consortium name="Pathogen Informatics"/>
            <person name="Doyle S."/>
        </authorList>
    </citation>
    <scope>NUCLEOTIDE SEQUENCE [LARGE SCALE GENOMIC DNA]</scope>
    <source>
        <strain evidence="11 12">NCTC10571</strain>
    </source>
</reference>
<evidence type="ECO:0000256" key="5">
    <source>
        <dbReference type="ARBA" id="ARBA00015486"/>
    </source>
</evidence>
<gene>
    <name evidence="11" type="primary">cobT</name>
    <name evidence="11" type="ORF">NCTC10571_00025</name>
</gene>
<dbReference type="Gene3D" id="1.10.1610.10">
    <property type="match status" value="2"/>
</dbReference>
<sequence length="640" mass="69025">MSLLNQTIKKILPPDQRAIKFVENKLAQTMTNADGLGELKNLLLRYVGITGQIHPEIPKKFTIITCGDHGVAEMNVSAYPQETTAHMTKNYLVSKGAVANCMSNFCGSDMIVVDMGIKAPVDDIPGLIDRKIAHGTQNCAKGPAMTREQAIRAIETGIELVNEYAKQGYRCFLPGEMGIANTTSSATMVACLCNLTPKQATGRGTNISDERLAIKIEVVKQALKVNKPDPNDGIDVISKLGGFELACITGIILGAAANRCFVVLDGFNTGSAALVAQAICPEITNYLMASHLAAEPAHNAILKKLNLSPYMDLQFRLGEATGSSIAVNILDCAIEAYQSVYQAALAETDKLIRPNIPQADLNTKTTLLKRTRNIPALDTDIQKQCRFRIDNLTKPIYSLGRLEEIAEHISGIVKKVKPTSVRKKIIVLTSEKSCSIVQHRLTQSFAHHANADYHFTAIPQSNLTEKTLSFSLLQGISYGSKIKNIEVLGIACCETHPKEICGTFSLNIQQQLCLSNGDLRYGKRGFLSLTPTEDLQQIAFMAGIAIGAASNGILTLSDDLVSTIALKYALVLAPAINPYLMFVCPDYLDLNITTGGGCICSLGMKLIDASLQMMKDMKTFAEAGVAIATDGPGAGIQVDK</sequence>
<comment type="function">
    <text evidence="1">Catalyzes the synthesis of alpha-ribazole-5'-phosphate from nicotinate mononucleotide (NAMN) and 5,6-dimethylbenzimidazole (DMB).</text>
</comment>
<organism evidence="11 12">
    <name type="scientific">Megamonas hypermegale</name>
    <dbReference type="NCBI Taxonomy" id="158847"/>
    <lineage>
        <taxon>Bacteria</taxon>
        <taxon>Bacillati</taxon>
        <taxon>Bacillota</taxon>
        <taxon>Negativicutes</taxon>
        <taxon>Selenomonadales</taxon>
        <taxon>Selenomonadaceae</taxon>
        <taxon>Megamonas</taxon>
    </lineage>
</organism>
<evidence type="ECO:0000256" key="7">
    <source>
        <dbReference type="ARBA" id="ARBA00022676"/>
    </source>
</evidence>
<evidence type="ECO:0000256" key="10">
    <source>
        <dbReference type="NCBIfam" id="TIGR03160"/>
    </source>
</evidence>
<dbReference type="InterPro" id="IPR023195">
    <property type="entry name" value="Nict_dMeBzImd_PRibTrfase_N"/>
</dbReference>
<keyword evidence="6" id="KW-0169">Cobalamin biosynthesis</keyword>
<dbReference type="PANTHER" id="PTHR43463:SF1">
    <property type="entry name" value="NICOTINATE-NUCLEOTIDE--DIMETHYLBENZIMIDAZOLE PHOSPHORIBOSYLTRANSFERASE"/>
    <property type="match status" value="1"/>
</dbReference>
<dbReference type="Gene3D" id="3.40.50.10210">
    <property type="match status" value="1"/>
</dbReference>
<evidence type="ECO:0000256" key="2">
    <source>
        <dbReference type="ARBA" id="ARBA00005049"/>
    </source>
</evidence>
<protein>
    <recommendedName>
        <fullName evidence="5 10">Nicotinate-nucleotide--dimethylbenzimidazole phosphoribosyltransferase</fullName>
        <ecNumber evidence="4 10">2.4.2.21</ecNumber>
    </recommendedName>
</protein>
<dbReference type="InterPro" id="IPR017846">
    <property type="entry name" value="Nict_dMeBzImd_PRibTrfase_bact"/>
</dbReference>
<dbReference type="Pfam" id="PF02277">
    <property type="entry name" value="DBI_PRT"/>
    <property type="match status" value="2"/>
</dbReference>
<comment type="catalytic activity">
    <reaction evidence="9">
        <text>5,6-dimethylbenzimidazole + nicotinate beta-D-ribonucleotide = alpha-ribazole 5'-phosphate + nicotinate + H(+)</text>
        <dbReference type="Rhea" id="RHEA:11196"/>
        <dbReference type="ChEBI" id="CHEBI:15378"/>
        <dbReference type="ChEBI" id="CHEBI:15890"/>
        <dbReference type="ChEBI" id="CHEBI:32544"/>
        <dbReference type="ChEBI" id="CHEBI:57502"/>
        <dbReference type="ChEBI" id="CHEBI:57918"/>
        <dbReference type="EC" id="2.4.2.21"/>
    </reaction>
</comment>
<dbReference type="EC" id="2.4.2.21" evidence="4 10"/>
<dbReference type="EMBL" id="UGPP01000001">
    <property type="protein sequence ID" value="STY69945.1"/>
    <property type="molecule type" value="Genomic_DNA"/>
</dbReference>
<comment type="pathway">
    <text evidence="2">Nucleoside biosynthesis; alpha-ribazole biosynthesis; alpha-ribazole from 5,6-dimethylbenzimidazole: step 1/2.</text>
</comment>
<dbReference type="FunFam" id="3.40.50.10210:FF:000001">
    <property type="entry name" value="Nicotinate-nucleotide--dimethylbenzimidazole phosphoribosyltransferase"/>
    <property type="match status" value="1"/>
</dbReference>
<keyword evidence="8 11" id="KW-0808">Transferase</keyword>
<accession>A0A378NQ66</accession>
<comment type="similarity">
    <text evidence="3">Belongs to the CobT family.</text>
</comment>
<evidence type="ECO:0000256" key="1">
    <source>
        <dbReference type="ARBA" id="ARBA00002197"/>
    </source>
</evidence>
<evidence type="ECO:0000313" key="11">
    <source>
        <dbReference type="EMBL" id="STY69945.1"/>
    </source>
</evidence>
<dbReference type="NCBIfam" id="NF000996">
    <property type="entry name" value="PRK00105.1"/>
    <property type="match status" value="1"/>
</dbReference>
<dbReference type="UniPathway" id="UPA00061">
    <property type="reaction ID" value="UER00516"/>
</dbReference>
<evidence type="ECO:0000256" key="8">
    <source>
        <dbReference type="ARBA" id="ARBA00022679"/>
    </source>
</evidence>
<dbReference type="SUPFAM" id="SSF52733">
    <property type="entry name" value="Nicotinate mononucleotide:5,6-dimethylbenzimidazole phosphoribosyltransferase (CobT)"/>
    <property type="match status" value="3"/>
</dbReference>
<name>A0A378NQ66_9FIRM</name>
<proteinExistence type="inferred from homology"/>
<dbReference type="AlphaFoldDB" id="A0A378NQ66"/>
<dbReference type="Proteomes" id="UP000255234">
    <property type="component" value="Unassembled WGS sequence"/>
</dbReference>
<evidence type="ECO:0000256" key="9">
    <source>
        <dbReference type="ARBA" id="ARBA00047340"/>
    </source>
</evidence>